<keyword evidence="16" id="KW-1185">Reference proteome</keyword>
<dbReference type="SUPFAM" id="SSF56655">
    <property type="entry name" value="Carbohydrate phosphatase"/>
    <property type="match status" value="1"/>
</dbReference>
<keyword evidence="6" id="KW-0479">Metal-binding</keyword>
<sequence>MGLVQSLDCFRSLGCFLSSQLHQLLGKLTPILGNSAPAKCPTAEPVTALPLFNGQMVLYAYANGDVVGIDADRRVLLRESIPKEVFQPCGHAPRVSRFARATDVARFAAQHLEALPPRPAVLGRWATEHWAALQKWDFDFFERTCGNIKVEVTLPKGQREVQPLARYLQCLRRKKPGDQLPYLRGWYYERDAPWLADDIWQAGDFHEVFKDSFKRFPTRYHPDFHWLFIGGAGAVTPLHIDPTTTHAWLTQISGRKRFTLWAPSDIPELLSEDQNRIFRPLPEFRASAPVGCRAVDVILEPGETIFVPAHWPHEVECLDDSISVTWNFLGKTYFPLVRAAYLANSVATRQACKALVAGTAMAGSLAFLAPGTAPGSSVARTSSSGNSANTKATKVGGSAPVVLAAAMGASAVGAARRQRAKTSKPRTATRVVDEFEDVCEQTGVTLSRYCIELANRGKIDEDLNSIFNSIREAAKVIAKLVNTAPLQQAELLGLQGEINVQGEDQKKLDVITNDVFKNALRYTGKLGTLASEEEDEPVDGSVGGSEAIPLLSDEFADTGKYICVFDPLDGSSNVDAGIPVGTIFGVFEEPSPAECELPADLSKGLSEEQQRCLAGTLQPGKSLVAAGYVLYSASTELVLTFGQGVVGFTLDTSIGEFVMTRPSIQIPPRGKIYSANTGNIGEWDQPMREYIQTIRAGKGETDTPYSLRYIGSMVGDIHRTLLYGGIFAYPADNKNQDGKLRLLYEGAPMSFIMEQAGGKAITGHSRVLDIPPVGVHQRVPVILGSAEDVEECKKFFDESNDPALKERCEKRLQGLAA</sequence>
<evidence type="ECO:0000256" key="10">
    <source>
        <dbReference type="ARBA" id="ARBA00024331"/>
    </source>
</evidence>
<dbReference type="CDD" id="cd00354">
    <property type="entry name" value="FBPase"/>
    <property type="match status" value="1"/>
</dbReference>
<evidence type="ECO:0000313" key="15">
    <source>
        <dbReference type="EMBL" id="CAL4789170.1"/>
    </source>
</evidence>
<dbReference type="SMART" id="SM00558">
    <property type="entry name" value="JmjC"/>
    <property type="match status" value="1"/>
</dbReference>
<dbReference type="InterPro" id="IPR033391">
    <property type="entry name" value="FBPase_N"/>
</dbReference>
<comment type="caution">
    <text evidence="14">The sequence shown here is derived from an EMBL/GenBank/DDBJ whole genome shotgun (WGS) entry which is preliminary data.</text>
</comment>
<proteinExistence type="inferred from homology"/>
<dbReference type="GO" id="GO:0030388">
    <property type="term" value="P:fructose 1,6-bisphosphate metabolic process"/>
    <property type="evidence" value="ECO:0007669"/>
    <property type="project" value="TreeGrafter"/>
</dbReference>
<dbReference type="Gene3D" id="2.60.120.650">
    <property type="entry name" value="Cupin"/>
    <property type="match status" value="1"/>
</dbReference>
<evidence type="ECO:0000256" key="7">
    <source>
        <dbReference type="ARBA" id="ARBA00022801"/>
    </source>
</evidence>
<organism evidence="14">
    <name type="scientific">Cladocopium goreaui</name>
    <dbReference type="NCBI Taxonomy" id="2562237"/>
    <lineage>
        <taxon>Eukaryota</taxon>
        <taxon>Sar</taxon>
        <taxon>Alveolata</taxon>
        <taxon>Dinophyceae</taxon>
        <taxon>Suessiales</taxon>
        <taxon>Symbiodiniaceae</taxon>
        <taxon>Cladocopium</taxon>
    </lineage>
</organism>
<dbReference type="GO" id="GO:0006002">
    <property type="term" value="P:fructose 6-phosphate metabolic process"/>
    <property type="evidence" value="ECO:0007669"/>
    <property type="project" value="TreeGrafter"/>
</dbReference>
<dbReference type="PROSITE" id="PS00124">
    <property type="entry name" value="FBPASE"/>
    <property type="match status" value="1"/>
</dbReference>
<dbReference type="PANTHER" id="PTHR11556">
    <property type="entry name" value="FRUCTOSE-1,6-BISPHOSPHATASE-RELATED"/>
    <property type="match status" value="1"/>
</dbReference>
<dbReference type="OrthoDB" id="10256725at2759"/>
<dbReference type="EMBL" id="CAMXCT030003002">
    <property type="protein sequence ID" value="CAL4789170.1"/>
    <property type="molecule type" value="Genomic_DNA"/>
</dbReference>
<dbReference type="FunFam" id="3.40.190.80:FF:000001">
    <property type="entry name" value="Fructose-1,6-bisphosphatase class 1"/>
    <property type="match status" value="1"/>
</dbReference>
<dbReference type="Pfam" id="PF13621">
    <property type="entry name" value="Cupin_8"/>
    <property type="match status" value="1"/>
</dbReference>
<dbReference type="GO" id="GO:0005986">
    <property type="term" value="P:sucrose biosynthetic process"/>
    <property type="evidence" value="ECO:0007669"/>
    <property type="project" value="TreeGrafter"/>
</dbReference>
<evidence type="ECO:0000256" key="6">
    <source>
        <dbReference type="ARBA" id="ARBA00022723"/>
    </source>
</evidence>
<accession>A0A9P1D3P5</accession>
<dbReference type="Proteomes" id="UP001152797">
    <property type="component" value="Unassembled WGS sequence"/>
</dbReference>
<comment type="pathway">
    <text evidence="10">Carbohydrate biosynthesis.</text>
</comment>
<dbReference type="GO" id="GO:0042132">
    <property type="term" value="F:fructose 1,6-bisphosphate 1-phosphatase activity"/>
    <property type="evidence" value="ECO:0007669"/>
    <property type="project" value="UniProtKB-EC"/>
</dbReference>
<evidence type="ECO:0000313" key="14">
    <source>
        <dbReference type="EMBL" id="CAI4001858.1"/>
    </source>
</evidence>
<evidence type="ECO:0000313" key="16">
    <source>
        <dbReference type="Proteomes" id="UP001152797"/>
    </source>
</evidence>
<dbReference type="InterPro" id="IPR044015">
    <property type="entry name" value="FBPase_C_dom"/>
</dbReference>
<dbReference type="Pfam" id="PF00316">
    <property type="entry name" value="FBPase"/>
    <property type="match status" value="1"/>
</dbReference>
<comment type="subunit">
    <text evidence="4">Homotetramer.</text>
</comment>
<dbReference type="GO" id="GO:0006094">
    <property type="term" value="P:gluconeogenesis"/>
    <property type="evidence" value="ECO:0007669"/>
    <property type="project" value="TreeGrafter"/>
</dbReference>
<comment type="similarity">
    <text evidence="3 12">Belongs to the FBPase class 1 family.</text>
</comment>
<dbReference type="GO" id="GO:0046872">
    <property type="term" value="F:metal ion binding"/>
    <property type="evidence" value="ECO:0007669"/>
    <property type="project" value="UniProtKB-KW"/>
</dbReference>
<comment type="catalytic activity">
    <reaction evidence="1">
        <text>beta-D-fructose 1,6-bisphosphate + H2O = beta-D-fructose 6-phosphate + phosphate</text>
        <dbReference type="Rhea" id="RHEA:11064"/>
        <dbReference type="ChEBI" id="CHEBI:15377"/>
        <dbReference type="ChEBI" id="CHEBI:32966"/>
        <dbReference type="ChEBI" id="CHEBI:43474"/>
        <dbReference type="ChEBI" id="CHEBI:57634"/>
        <dbReference type="EC" id="3.1.3.11"/>
    </reaction>
</comment>
<dbReference type="PANTHER" id="PTHR11556:SF1">
    <property type="entry name" value="FRUCTOSE-BISPHOSPHATASE"/>
    <property type="match status" value="1"/>
</dbReference>
<dbReference type="InterPro" id="IPR000146">
    <property type="entry name" value="FBPase_class-1"/>
</dbReference>
<dbReference type="InterPro" id="IPR003347">
    <property type="entry name" value="JmjC_dom"/>
</dbReference>
<gene>
    <name evidence="14" type="ORF">C1SCF055_LOCUS27861</name>
</gene>
<evidence type="ECO:0000256" key="3">
    <source>
        <dbReference type="ARBA" id="ARBA00010941"/>
    </source>
</evidence>
<dbReference type="GO" id="GO:0005829">
    <property type="term" value="C:cytosol"/>
    <property type="evidence" value="ECO:0007669"/>
    <property type="project" value="TreeGrafter"/>
</dbReference>
<dbReference type="EC" id="3.1.3.11" evidence="5"/>
<evidence type="ECO:0000256" key="5">
    <source>
        <dbReference type="ARBA" id="ARBA00013093"/>
    </source>
</evidence>
<dbReference type="InterPro" id="IPR028343">
    <property type="entry name" value="FBPtase"/>
</dbReference>
<dbReference type="PIRSF" id="PIRSF500210">
    <property type="entry name" value="FBPtase"/>
    <property type="match status" value="1"/>
</dbReference>
<dbReference type="PIRSF" id="PIRSF000904">
    <property type="entry name" value="FBPtase_SBPase"/>
    <property type="match status" value="1"/>
</dbReference>
<reference evidence="14" key="1">
    <citation type="submission" date="2022-10" db="EMBL/GenBank/DDBJ databases">
        <authorList>
            <person name="Chen Y."/>
            <person name="Dougan E. K."/>
            <person name="Chan C."/>
            <person name="Rhodes N."/>
            <person name="Thang M."/>
        </authorList>
    </citation>
    <scope>NUCLEOTIDE SEQUENCE</scope>
</reference>
<protein>
    <recommendedName>
        <fullName evidence="5">fructose-bisphosphatase</fullName>
        <ecNumber evidence="5">3.1.3.11</ecNumber>
    </recommendedName>
    <alternativeName>
        <fullName evidence="11">D-fructose-1,6-bisphosphate 1-phosphohydrolase</fullName>
    </alternativeName>
</protein>
<dbReference type="PROSITE" id="PS51184">
    <property type="entry name" value="JMJC"/>
    <property type="match status" value="1"/>
</dbReference>
<keyword evidence="7 12" id="KW-0378">Hydrolase</keyword>
<dbReference type="InterPro" id="IPR020548">
    <property type="entry name" value="Fructose_bisphosphatase_AS"/>
</dbReference>
<evidence type="ECO:0000259" key="13">
    <source>
        <dbReference type="PROSITE" id="PS51184"/>
    </source>
</evidence>
<keyword evidence="8" id="KW-0460">Magnesium</keyword>
<evidence type="ECO:0000256" key="8">
    <source>
        <dbReference type="ARBA" id="ARBA00022842"/>
    </source>
</evidence>
<evidence type="ECO:0000256" key="4">
    <source>
        <dbReference type="ARBA" id="ARBA00011881"/>
    </source>
</evidence>
<name>A0A9P1D3P5_9DINO</name>
<dbReference type="EMBL" id="CAMXCT020003002">
    <property type="protein sequence ID" value="CAL1155233.1"/>
    <property type="molecule type" value="Genomic_DNA"/>
</dbReference>
<dbReference type="Gene3D" id="3.30.540.10">
    <property type="entry name" value="Fructose-1,6-Bisphosphatase, subunit A, domain 1"/>
    <property type="match status" value="1"/>
</dbReference>
<dbReference type="Pfam" id="PF18913">
    <property type="entry name" value="FBPase_C"/>
    <property type="match status" value="1"/>
</dbReference>
<dbReference type="AlphaFoldDB" id="A0A9P1D3P5"/>
<evidence type="ECO:0000256" key="1">
    <source>
        <dbReference type="ARBA" id="ARBA00001273"/>
    </source>
</evidence>
<dbReference type="PRINTS" id="PR00115">
    <property type="entry name" value="F16BPHPHTASE"/>
</dbReference>
<dbReference type="Gene3D" id="3.40.190.80">
    <property type="match status" value="1"/>
</dbReference>
<dbReference type="SUPFAM" id="SSF51197">
    <property type="entry name" value="Clavaminate synthase-like"/>
    <property type="match status" value="1"/>
</dbReference>
<dbReference type="InterPro" id="IPR041667">
    <property type="entry name" value="Cupin_8"/>
</dbReference>
<evidence type="ECO:0000256" key="2">
    <source>
        <dbReference type="ARBA" id="ARBA00001946"/>
    </source>
</evidence>
<comment type="cofactor">
    <cofactor evidence="2">
        <name>Mg(2+)</name>
        <dbReference type="ChEBI" id="CHEBI:18420"/>
    </cofactor>
</comment>
<dbReference type="GO" id="GO:0006000">
    <property type="term" value="P:fructose metabolic process"/>
    <property type="evidence" value="ECO:0007669"/>
    <property type="project" value="TreeGrafter"/>
</dbReference>
<evidence type="ECO:0000256" key="11">
    <source>
        <dbReference type="ARBA" id="ARBA00032973"/>
    </source>
</evidence>
<evidence type="ECO:0000256" key="12">
    <source>
        <dbReference type="RuleBase" id="RU000508"/>
    </source>
</evidence>
<feature type="domain" description="JmjC" evidence="13">
    <location>
        <begin position="181"/>
        <end position="345"/>
    </location>
</feature>
<evidence type="ECO:0000256" key="9">
    <source>
        <dbReference type="ARBA" id="ARBA00023277"/>
    </source>
</evidence>
<dbReference type="HAMAP" id="MF_01855">
    <property type="entry name" value="FBPase_class1"/>
    <property type="match status" value="1"/>
</dbReference>
<dbReference type="EMBL" id="CAMXCT010003002">
    <property type="protein sequence ID" value="CAI4001858.1"/>
    <property type="molecule type" value="Genomic_DNA"/>
</dbReference>
<reference evidence="15 16" key="2">
    <citation type="submission" date="2024-05" db="EMBL/GenBank/DDBJ databases">
        <authorList>
            <person name="Chen Y."/>
            <person name="Shah S."/>
            <person name="Dougan E. K."/>
            <person name="Thang M."/>
            <person name="Chan C."/>
        </authorList>
    </citation>
    <scope>NUCLEOTIDE SEQUENCE [LARGE SCALE GENOMIC DNA]</scope>
</reference>
<keyword evidence="9 12" id="KW-0119">Carbohydrate metabolism</keyword>